<evidence type="ECO:0000313" key="2">
    <source>
        <dbReference type="EMBL" id="MFC6083434.1"/>
    </source>
</evidence>
<evidence type="ECO:0000259" key="1">
    <source>
        <dbReference type="Pfam" id="PF19974"/>
    </source>
</evidence>
<dbReference type="EMBL" id="JBHSRF010000028">
    <property type="protein sequence ID" value="MFC6083434.1"/>
    <property type="molecule type" value="Genomic_DNA"/>
</dbReference>
<protein>
    <submittedName>
        <fullName evidence="2">Phosphotransferase</fullName>
    </submittedName>
</protein>
<reference evidence="3" key="1">
    <citation type="journal article" date="2019" name="Int. J. Syst. Evol. Microbiol.">
        <title>The Global Catalogue of Microorganisms (GCM) 10K type strain sequencing project: providing services to taxonomists for standard genome sequencing and annotation.</title>
        <authorList>
            <consortium name="The Broad Institute Genomics Platform"/>
            <consortium name="The Broad Institute Genome Sequencing Center for Infectious Disease"/>
            <person name="Wu L."/>
            <person name="Ma J."/>
        </authorList>
    </citation>
    <scope>NUCLEOTIDE SEQUENCE [LARGE SCALE GENOMIC DNA]</scope>
    <source>
        <strain evidence="3">JCM 30346</strain>
    </source>
</reference>
<comment type="caution">
    <text evidence="2">The sequence shown here is derived from an EMBL/GenBank/DDBJ whole genome shotgun (WGS) entry which is preliminary data.</text>
</comment>
<keyword evidence="3" id="KW-1185">Reference proteome</keyword>
<sequence>MSPTREPSRTKPVTYLMHARPRLMFHLGHVKMLNVLYRILLDGHSVVLLLIPYDEHERRNRTIRTRLEEEIELTKGFYRNYLGFAKPRLKIVSTPELDLPQSRLREIQSRYSRLYDQGSPGVKKLIEQQNRAWASPNILFVPKCLAAIEQVAPDHLICGKKHQLIAQCFDEVLRDMGHVIPFTSFDDFPDLFMESGMDRMDSVHSYIDVNDNDDFVLHKLSLLRDMPGQKSAWLQAFQSEILDGAPERVKNGISRVHRSEAEKEIALTKLLANVRALIPYALDDGESDVQIVWGGNLAATFTEPVRQQMERIARKLFQGNDSTYVSLHRVFRAGKSGATVLEVREHESPGEFRVSNVSVLKIGPEHELKAEKDNFDRFVKPRGTAAFMTIKRGGVAADGLAGILYQDAQHHLGMRLQDTIGNISSLFQPVHYDYDEVHARLSRLLSSHLHEVLYKHGRPVDAGSIRRYANEFLPAEYRVQVTHYSDGDSTIHYRSGGASDRHLRAEVRIAEVDLRRRILRAYTIPEHHKVDVELAGDDEVLLNEVMPGRTLHLDGRLLAVRDDFYDALLARLNVAREGSRMAIDRQVLADPVRRIEEFLEREHHSFTVSPIHGDLHAGNVLFGGEGFGIIDYCKMRERFPALYDVAYLFADLKSRFVANRFGLPALVRLEEAIVHGRGRFGRDRRSILEISLFEYDSLPAEIKLLGSSELFYSLLGIILLGRLKFDLPEVEKRVGLALAHYAFERVR</sequence>
<dbReference type="Pfam" id="PF19974">
    <property type="entry name" value="TCAD9"/>
    <property type="match status" value="1"/>
</dbReference>
<proteinExistence type="predicted"/>
<evidence type="ECO:0000313" key="3">
    <source>
        <dbReference type="Proteomes" id="UP001596137"/>
    </source>
</evidence>
<gene>
    <name evidence="2" type="ORF">ACFP1K_19840</name>
</gene>
<dbReference type="InterPro" id="IPR045544">
    <property type="entry name" value="TCAD9"/>
</dbReference>
<organism evidence="2 3">
    <name type="scientific">Sphaerisporangium aureirubrum</name>
    <dbReference type="NCBI Taxonomy" id="1544736"/>
    <lineage>
        <taxon>Bacteria</taxon>
        <taxon>Bacillati</taxon>
        <taxon>Actinomycetota</taxon>
        <taxon>Actinomycetes</taxon>
        <taxon>Streptosporangiales</taxon>
        <taxon>Streptosporangiaceae</taxon>
        <taxon>Sphaerisporangium</taxon>
    </lineage>
</organism>
<dbReference type="Gene3D" id="3.90.1200.10">
    <property type="match status" value="1"/>
</dbReference>
<dbReference type="SUPFAM" id="SSF56112">
    <property type="entry name" value="Protein kinase-like (PK-like)"/>
    <property type="match status" value="1"/>
</dbReference>
<dbReference type="Proteomes" id="UP001596137">
    <property type="component" value="Unassembled WGS sequence"/>
</dbReference>
<dbReference type="RefSeq" id="WP_380755379.1">
    <property type="nucleotide sequence ID" value="NZ_JBHSRF010000028.1"/>
</dbReference>
<accession>A0ABW1NJ70</accession>
<dbReference type="InterPro" id="IPR011009">
    <property type="entry name" value="Kinase-like_dom_sf"/>
</dbReference>
<name>A0ABW1NJ70_9ACTN</name>
<feature type="domain" description="Ternary complex associated" evidence="1">
    <location>
        <begin position="325"/>
        <end position="674"/>
    </location>
</feature>